<evidence type="ECO:0000313" key="1">
    <source>
        <dbReference type="EMBL" id="GAQ88657.1"/>
    </source>
</evidence>
<keyword evidence="2" id="KW-1185">Reference proteome</keyword>
<evidence type="ECO:0000313" key="2">
    <source>
        <dbReference type="Proteomes" id="UP000054558"/>
    </source>
</evidence>
<reference evidence="1 2" key="1">
    <citation type="journal article" date="2014" name="Nat. Commun.">
        <title>Klebsormidium flaccidum genome reveals primary factors for plant terrestrial adaptation.</title>
        <authorList>
            <person name="Hori K."/>
            <person name="Maruyama F."/>
            <person name="Fujisawa T."/>
            <person name="Togashi T."/>
            <person name="Yamamoto N."/>
            <person name="Seo M."/>
            <person name="Sato S."/>
            <person name="Yamada T."/>
            <person name="Mori H."/>
            <person name="Tajima N."/>
            <person name="Moriyama T."/>
            <person name="Ikeuchi M."/>
            <person name="Watanabe M."/>
            <person name="Wada H."/>
            <person name="Kobayashi K."/>
            <person name="Saito M."/>
            <person name="Masuda T."/>
            <person name="Sasaki-Sekimoto Y."/>
            <person name="Mashiguchi K."/>
            <person name="Awai K."/>
            <person name="Shimojima M."/>
            <person name="Masuda S."/>
            <person name="Iwai M."/>
            <person name="Nobusawa T."/>
            <person name="Narise T."/>
            <person name="Kondo S."/>
            <person name="Saito H."/>
            <person name="Sato R."/>
            <person name="Murakawa M."/>
            <person name="Ihara Y."/>
            <person name="Oshima-Yamada Y."/>
            <person name="Ohtaka K."/>
            <person name="Satoh M."/>
            <person name="Sonobe K."/>
            <person name="Ishii M."/>
            <person name="Ohtani R."/>
            <person name="Kanamori-Sato M."/>
            <person name="Honoki R."/>
            <person name="Miyazaki D."/>
            <person name="Mochizuki H."/>
            <person name="Umetsu J."/>
            <person name="Higashi K."/>
            <person name="Shibata D."/>
            <person name="Kamiya Y."/>
            <person name="Sato N."/>
            <person name="Nakamura Y."/>
            <person name="Tabata S."/>
            <person name="Ida S."/>
            <person name="Kurokawa K."/>
            <person name="Ohta H."/>
        </authorList>
    </citation>
    <scope>NUCLEOTIDE SEQUENCE [LARGE SCALE GENOMIC DNA]</scope>
    <source>
        <strain evidence="1 2">NIES-2285</strain>
    </source>
</reference>
<dbReference type="AlphaFoldDB" id="A0A1Y1IJ16"/>
<protein>
    <submittedName>
        <fullName evidence="1">Uncharacterized protein</fullName>
    </submittedName>
</protein>
<proteinExistence type="predicted"/>
<dbReference type="OrthoDB" id="567830at2759"/>
<dbReference type="EMBL" id="DF237398">
    <property type="protein sequence ID" value="GAQ88657.1"/>
    <property type="molecule type" value="Genomic_DNA"/>
</dbReference>
<name>A0A1Y1IJ16_KLENI</name>
<dbReference type="Proteomes" id="UP000054558">
    <property type="component" value="Unassembled WGS sequence"/>
</dbReference>
<sequence length="113" mass="12657">MSYQVVAAIDGKLVSIFDGETEYRLGCKVLARRGTPGKVPMDCCFFSWATEREAKVAVFPASSKLLHAPRVLIALRATACTYVDKKNPHKLAHEEVYVERIVAFRTANVWHTC</sequence>
<accession>A0A1Y1IJ16</accession>
<gene>
    <name evidence="1" type="ORF">KFL_004490040</name>
</gene>
<organism evidence="1 2">
    <name type="scientific">Klebsormidium nitens</name>
    <name type="common">Green alga</name>
    <name type="synonym">Ulothrix nitens</name>
    <dbReference type="NCBI Taxonomy" id="105231"/>
    <lineage>
        <taxon>Eukaryota</taxon>
        <taxon>Viridiplantae</taxon>
        <taxon>Streptophyta</taxon>
        <taxon>Klebsormidiophyceae</taxon>
        <taxon>Klebsormidiales</taxon>
        <taxon>Klebsormidiaceae</taxon>
        <taxon>Klebsormidium</taxon>
    </lineage>
</organism>